<dbReference type="Proteomes" id="UP000663866">
    <property type="component" value="Unassembled WGS sequence"/>
</dbReference>
<sequence>MVFRFNSPKFQNMKTQIEQYGPYTTIDGYFTTIFRMASSSTPSFADFSRLLPDNLLNIEQQPPLDISTVLAPYKMHFHAE</sequence>
<evidence type="ECO:0000313" key="1">
    <source>
        <dbReference type="EMBL" id="CAF4082026.1"/>
    </source>
</evidence>
<keyword evidence="2" id="KW-1185">Reference proteome</keyword>
<name>A0A819TIV9_9BILA</name>
<reference evidence="1" key="1">
    <citation type="submission" date="2021-02" db="EMBL/GenBank/DDBJ databases">
        <authorList>
            <person name="Nowell W R."/>
        </authorList>
    </citation>
    <scope>NUCLEOTIDE SEQUENCE</scope>
</reference>
<evidence type="ECO:0000313" key="2">
    <source>
        <dbReference type="Proteomes" id="UP000663866"/>
    </source>
</evidence>
<organism evidence="1 2">
    <name type="scientific">Rotaria magnacalcarata</name>
    <dbReference type="NCBI Taxonomy" id="392030"/>
    <lineage>
        <taxon>Eukaryota</taxon>
        <taxon>Metazoa</taxon>
        <taxon>Spiralia</taxon>
        <taxon>Gnathifera</taxon>
        <taxon>Rotifera</taxon>
        <taxon>Eurotatoria</taxon>
        <taxon>Bdelloidea</taxon>
        <taxon>Philodinida</taxon>
        <taxon>Philodinidae</taxon>
        <taxon>Rotaria</taxon>
    </lineage>
</organism>
<dbReference type="AlphaFoldDB" id="A0A819TIV9"/>
<dbReference type="EMBL" id="CAJOBG010003815">
    <property type="protein sequence ID" value="CAF4082026.1"/>
    <property type="molecule type" value="Genomic_DNA"/>
</dbReference>
<protein>
    <submittedName>
        <fullName evidence="1">Uncharacterized protein</fullName>
    </submittedName>
</protein>
<comment type="caution">
    <text evidence="1">The sequence shown here is derived from an EMBL/GenBank/DDBJ whole genome shotgun (WGS) entry which is preliminary data.</text>
</comment>
<accession>A0A819TIV9</accession>
<gene>
    <name evidence="1" type="ORF">OVN521_LOCUS19829</name>
</gene>
<proteinExistence type="predicted"/>